<dbReference type="EMBL" id="BPLQ01012321">
    <property type="protein sequence ID" value="GIY64496.1"/>
    <property type="molecule type" value="Genomic_DNA"/>
</dbReference>
<comment type="caution">
    <text evidence="1">The sequence shown here is derived from an EMBL/GenBank/DDBJ whole genome shotgun (WGS) entry which is preliminary data.</text>
</comment>
<dbReference type="AlphaFoldDB" id="A0AAV4V2X3"/>
<evidence type="ECO:0000313" key="2">
    <source>
        <dbReference type="Proteomes" id="UP001054837"/>
    </source>
</evidence>
<dbReference type="GO" id="GO:0003964">
    <property type="term" value="F:RNA-directed DNA polymerase activity"/>
    <property type="evidence" value="ECO:0007669"/>
    <property type="project" value="UniProtKB-KW"/>
</dbReference>
<keyword evidence="1" id="KW-0695">RNA-directed DNA polymerase</keyword>
<accession>A0AAV4V2X3</accession>
<name>A0AAV4V2X3_9ARAC</name>
<keyword evidence="2" id="KW-1185">Reference proteome</keyword>
<evidence type="ECO:0000313" key="1">
    <source>
        <dbReference type="EMBL" id="GIY64496.1"/>
    </source>
</evidence>
<keyword evidence="1" id="KW-0808">Transferase</keyword>
<protein>
    <submittedName>
        <fullName evidence="1">Reverse transcriptase</fullName>
    </submittedName>
</protein>
<sequence>MRQLNPVATSAHCMDKYNVNSSIKSFLSVYSLKPPLCQPYTGPHKVISRTNKIVNIELNGLKFTVTLDIMKLAYLITNSSEPKDIKETKTVAGKSANEQFFY</sequence>
<reference evidence="1 2" key="1">
    <citation type="submission" date="2021-06" db="EMBL/GenBank/DDBJ databases">
        <title>Caerostris darwini draft genome.</title>
        <authorList>
            <person name="Kono N."/>
            <person name="Arakawa K."/>
        </authorList>
    </citation>
    <scope>NUCLEOTIDE SEQUENCE [LARGE SCALE GENOMIC DNA]</scope>
</reference>
<dbReference type="Proteomes" id="UP001054837">
    <property type="component" value="Unassembled WGS sequence"/>
</dbReference>
<gene>
    <name evidence="1" type="primary">TY3B-G_129</name>
    <name evidence="1" type="ORF">CDAR_477051</name>
</gene>
<keyword evidence="1" id="KW-0548">Nucleotidyltransferase</keyword>
<organism evidence="1 2">
    <name type="scientific">Caerostris darwini</name>
    <dbReference type="NCBI Taxonomy" id="1538125"/>
    <lineage>
        <taxon>Eukaryota</taxon>
        <taxon>Metazoa</taxon>
        <taxon>Ecdysozoa</taxon>
        <taxon>Arthropoda</taxon>
        <taxon>Chelicerata</taxon>
        <taxon>Arachnida</taxon>
        <taxon>Araneae</taxon>
        <taxon>Araneomorphae</taxon>
        <taxon>Entelegynae</taxon>
        <taxon>Araneoidea</taxon>
        <taxon>Araneidae</taxon>
        <taxon>Caerostris</taxon>
    </lineage>
</organism>
<proteinExistence type="predicted"/>